<keyword evidence="2" id="KW-1185">Reference proteome</keyword>
<evidence type="ECO:0000313" key="1">
    <source>
        <dbReference type="EMBL" id="KAI4334050.1"/>
    </source>
</evidence>
<evidence type="ECO:0000313" key="2">
    <source>
        <dbReference type="Proteomes" id="UP000828941"/>
    </source>
</evidence>
<accession>A0ACB9ND63</accession>
<sequence>MINRHQPEVGLRGPEHGSGGRNQTRRGNAVSRGRGEGKLEAPQTGSNSRLISAMTSRLLFPRRLSRLLKPSSAFPSLQSSNYLIRRARLLPLKAPEILGLLRNAYLRPHLDSSRSFCSRSLNLKGEAEGPTAIDYRSVLQEDEFQRLADSTIHDLQEKFEDYGEFVDVDGFDIDYGNDVLTLQLGNLGTYVLNKQTPNRQIWLSSPVSGPSRFDWDQDAKAWIYRRNKSNLYKVLESELEQLCGKPLLLS</sequence>
<comment type="caution">
    <text evidence="1">The sequence shown here is derived from an EMBL/GenBank/DDBJ whole genome shotgun (WGS) entry which is preliminary data.</text>
</comment>
<proteinExistence type="predicted"/>
<name>A0ACB9ND63_BAUVA</name>
<organism evidence="1 2">
    <name type="scientific">Bauhinia variegata</name>
    <name type="common">Purple orchid tree</name>
    <name type="synonym">Phanera variegata</name>
    <dbReference type="NCBI Taxonomy" id="167791"/>
    <lineage>
        <taxon>Eukaryota</taxon>
        <taxon>Viridiplantae</taxon>
        <taxon>Streptophyta</taxon>
        <taxon>Embryophyta</taxon>
        <taxon>Tracheophyta</taxon>
        <taxon>Spermatophyta</taxon>
        <taxon>Magnoliopsida</taxon>
        <taxon>eudicotyledons</taxon>
        <taxon>Gunneridae</taxon>
        <taxon>Pentapetalae</taxon>
        <taxon>rosids</taxon>
        <taxon>fabids</taxon>
        <taxon>Fabales</taxon>
        <taxon>Fabaceae</taxon>
        <taxon>Cercidoideae</taxon>
        <taxon>Cercideae</taxon>
        <taxon>Bauhiniinae</taxon>
        <taxon>Bauhinia</taxon>
    </lineage>
</organism>
<reference evidence="1 2" key="1">
    <citation type="journal article" date="2022" name="DNA Res.">
        <title>Chromosomal-level genome assembly of the orchid tree Bauhinia variegata (Leguminosae; Cercidoideae) supports the allotetraploid origin hypothesis of Bauhinia.</title>
        <authorList>
            <person name="Zhong Y."/>
            <person name="Chen Y."/>
            <person name="Zheng D."/>
            <person name="Pang J."/>
            <person name="Liu Y."/>
            <person name="Luo S."/>
            <person name="Meng S."/>
            <person name="Qian L."/>
            <person name="Wei D."/>
            <person name="Dai S."/>
            <person name="Zhou R."/>
        </authorList>
    </citation>
    <scope>NUCLEOTIDE SEQUENCE [LARGE SCALE GENOMIC DNA]</scope>
    <source>
        <strain evidence="1">BV-YZ2020</strain>
    </source>
</reference>
<gene>
    <name evidence="1" type="ORF">L6164_018787</name>
</gene>
<dbReference type="EMBL" id="CM039432">
    <property type="protein sequence ID" value="KAI4334050.1"/>
    <property type="molecule type" value="Genomic_DNA"/>
</dbReference>
<protein>
    <submittedName>
        <fullName evidence="1">Uncharacterized protein</fullName>
    </submittedName>
</protein>
<dbReference type="Proteomes" id="UP000828941">
    <property type="component" value="Chromosome 7"/>
</dbReference>